<keyword evidence="1 4" id="KW-0808">Transferase</keyword>
<dbReference type="InterPro" id="IPR001296">
    <property type="entry name" value="Glyco_trans_1"/>
</dbReference>
<proteinExistence type="predicted"/>
<dbReference type="Pfam" id="PF00534">
    <property type="entry name" value="Glycos_transf_1"/>
    <property type="match status" value="1"/>
</dbReference>
<dbReference type="Gene3D" id="3.40.50.2000">
    <property type="entry name" value="Glycogen Phosphorylase B"/>
    <property type="match status" value="2"/>
</dbReference>
<feature type="domain" description="Glycosyl transferase family 1" evidence="2">
    <location>
        <begin position="225"/>
        <end position="380"/>
    </location>
</feature>
<dbReference type="Pfam" id="PF13439">
    <property type="entry name" value="Glyco_transf_4"/>
    <property type="match status" value="1"/>
</dbReference>
<comment type="caution">
    <text evidence="4">The sequence shown here is derived from an EMBL/GenBank/DDBJ whole genome shotgun (WGS) entry which is preliminary data.</text>
</comment>
<evidence type="ECO:0000313" key="5">
    <source>
        <dbReference type="Proteomes" id="UP000283369"/>
    </source>
</evidence>
<accession>A0A412VZ70</accession>
<organism evidence="4 5">
    <name type="scientific">Bacteroides xylanisolvens</name>
    <dbReference type="NCBI Taxonomy" id="371601"/>
    <lineage>
        <taxon>Bacteria</taxon>
        <taxon>Pseudomonadati</taxon>
        <taxon>Bacteroidota</taxon>
        <taxon>Bacteroidia</taxon>
        <taxon>Bacteroidales</taxon>
        <taxon>Bacteroidaceae</taxon>
        <taxon>Bacteroides</taxon>
    </lineage>
</organism>
<dbReference type="RefSeq" id="WP_117809546.1">
    <property type="nucleotide sequence ID" value="NZ_JAQCUV010000015.1"/>
</dbReference>
<dbReference type="EMBL" id="QRYV01000017">
    <property type="protein sequence ID" value="RGV15382.1"/>
    <property type="molecule type" value="Genomic_DNA"/>
</dbReference>
<dbReference type="SUPFAM" id="SSF53756">
    <property type="entry name" value="UDP-Glycosyltransferase/glycogen phosphorylase"/>
    <property type="match status" value="1"/>
</dbReference>
<evidence type="ECO:0000313" key="4">
    <source>
        <dbReference type="EMBL" id="RGV15382.1"/>
    </source>
</evidence>
<dbReference type="GO" id="GO:0016757">
    <property type="term" value="F:glycosyltransferase activity"/>
    <property type="evidence" value="ECO:0007669"/>
    <property type="project" value="InterPro"/>
</dbReference>
<evidence type="ECO:0000256" key="1">
    <source>
        <dbReference type="ARBA" id="ARBA00022679"/>
    </source>
</evidence>
<dbReference type="InterPro" id="IPR028098">
    <property type="entry name" value="Glyco_trans_4-like_N"/>
</dbReference>
<dbReference type="AlphaFoldDB" id="A0A412VZ70"/>
<reference evidence="4 5" key="1">
    <citation type="submission" date="2018-08" db="EMBL/GenBank/DDBJ databases">
        <title>A genome reference for cultivated species of the human gut microbiota.</title>
        <authorList>
            <person name="Zou Y."/>
            <person name="Xue W."/>
            <person name="Luo G."/>
        </authorList>
    </citation>
    <scope>NUCLEOTIDE SEQUENCE [LARGE SCALE GENOMIC DNA]</scope>
    <source>
        <strain evidence="4 5">AF14-7</strain>
    </source>
</reference>
<evidence type="ECO:0000259" key="3">
    <source>
        <dbReference type="Pfam" id="PF13439"/>
    </source>
</evidence>
<dbReference type="GO" id="GO:0009103">
    <property type="term" value="P:lipopolysaccharide biosynthetic process"/>
    <property type="evidence" value="ECO:0007669"/>
    <property type="project" value="TreeGrafter"/>
</dbReference>
<evidence type="ECO:0000259" key="2">
    <source>
        <dbReference type="Pfam" id="PF00534"/>
    </source>
</evidence>
<sequence>MKIALLQSGNQGFFPRFYSDLTRTVEKNGDELRLFVPNTGINNRRKVPHQVIWGSRLNWHFHFYMYRLTGLQDIWSFFSTIDLIRKIRKYSPDVINFHVVNDCNLCIPLLVRYINNHNIPVVWTFHDVRAITGRCAYFDEVGCYKWKTGCYDCPTNNNWLTPSLVDNTRLEWKIRKKWFTIISNLTIVTPSEWLACYVRESYFKDHPILVINNGIDTSEFAKEQTNISPQILNNGKKIILGVASVWNKSKGIDTMEWLGEHLGDDYQVVVVGNIENELKKKALHLLCLPPTNIKSELIAIYQKADVFVNPTMEDNFPTVNIEALASGIPVITYKTGGSAECLDSKCGIAVEKGNRKALLEAVIYLCSHFEAYSRENCIERSKCFSLSQFDKYVELYHCVSNK</sequence>
<dbReference type="PANTHER" id="PTHR46401">
    <property type="entry name" value="GLYCOSYLTRANSFERASE WBBK-RELATED"/>
    <property type="match status" value="1"/>
</dbReference>
<name>A0A412VZ70_9BACE</name>
<dbReference type="PANTHER" id="PTHR46401:SF2">
    <property type="entry name" value="GLYCOSYLTRANSFERASE WBBK-RELATED"/>
    <property type="match status" value="1"/>
</dbReference>
<dbReference type="Proteomes" id="UP000283369">
    <property type="component" value="Unassembled WGS sequence"/>
</dbReference>
<gene>
    <name evidence="4" type="ORF">DWW25_08665</name>
</gene>
<feature type="domain" description="Glycosyltransferase subfamily 4-like N-terminal" evidence="3">
    <location>
        <begin position="20"/>
        <end position="218"/>
    </location>
</feature>
<protein>
    <submittedName>
        <fullName evidence="4">Glycosyltransferase</fullName>
    </submittedName>
</protein>